<dbReference type="Pfam" id="PF08281">
    <property type="entry name" value="Sigma70_r4_2"/>
    <property type="match status" value="1"/>
</dbReference>
<evidence type="ECO:0000256" key="4">
    <source>
        <dbReference type="ARBA" id="ARBA00023163"/>
    </source>
</evidence>
<dbReference type="InterPro" id="IPR014327">
    <property type="entry name" value="RNA_pol_sigma70_bacteroid"/>
</dbReference>
<evidence type="ECO:0000256" key="1">
    <source>
        <dbReference type="ARBA" id="ARBA00010641"/>
    </source>
</evidence>
<dbReference type="InterPro" id="IPR007627">
    <property type="entry name" value="RNA_pol_sigma70_r2"/>
</dbReference>
<feature type="domain" description="HTH luxR-type" evidence="5">
    <location>
        <begin position="117"/>
        <end position="175"/>
    </location>
</feature>
<evidence type="ECO:0000259" key="5">
    <source>
        <dbReference type="SMART" id="SM00421"/>
    </source>
</evidence>
<dbReference type="InterPro" id="IPR013325">
    <property type="entry name" value="RNA_pol_sigma_r2"/>
</dbReference>
<dbReference type="PANTHER" id="PTHR43133">
    <property type="entry name" value="RNA POLYMERASE ECF-TYPE SIGMA FACTO"/>
    <property type="match status" value="1"/>
</dbReference>
<dbReference type="InterPro" id="IPR000792">
    <property type="entry name" value="Tscrpt_reg_LuxR_C"/>
</dbReference>
<evidence type="ECO:0000256" key="2">
    <source>
        <dbReference type="ARBA" id="ARBA00023015"/>
    </source>
</evidence>
<keyword evidence="4" id="KW-0804">Transcription</keyword>
<dbReference type="Proteomes" id="UP001214530">
    <property type="component" value="Chromosome"/>
</dbReference>
<sequence>MREQIQHTAFSFEELFKDNYARLCHFAIQFLKDDDAAKDIVQEVFVTYWNMDGRPEHDATVNAFLYASVRNACLNKLRRQKLEHSFLNDQEADPSEDAVALNSMIRSEVLAELHKVITTLPDNCQKIFRMGYLEGLKNPQIAAELGISINTVKTQKKRGLQLLKMRLNPDLFAIISVFLLK</sequence>
<dbReference type="InterPro" id="IPR014284">
    <property type="entry name" value="RNA_pol_sigma-70_dom"/>
</dbReference>
<dbReference type="GO" id="GO:0006352">
    <property type="term" value="P:DNA-templated transcription initiation"/>
    <property type="evidence" value="ECO:0007669"/>
    <property type="project" value="InterPro"/>
</dbReference>
<name>A0AAJ6B6G4_9SPHI</name>
<dbReference type="Gene3D" id="1.10.10.10">
    <property type="entry name" value="Winged helix-like DNA-binding domain superfamily/Winged helix DNA-binding domain"/>
    <property type="match status" value="1"/>
</dbReference>
<dbReference type="EMBL" id="CP119313">
    <property type="protein sequence ID" value="WEK18904.1"/>
    <property type="molecule type" value="Genomic_DNA"/>
</dbReference>
<dbReference type="NCBIfam" id="TIGR02937">
    <property type="entry name" value="sigma70-ECF"/>
    <property type="match status" value="1"/>
</dbReference>
<dbReference type="NCBIfam" id="TIGR02985">
    <property type="entry name" value="Sig70_bacteroi1"/>
    <property type="match status" value="1"/>
</dbReference>
<evidence type="ECO:0000313" key="6">
    <source>
        <dbReference type="EMBL" id="WEK18904.1"/>
    </source>
</evidence>
<dbReference type="Pfam" id="PF04542">
    <property type="entry name" value="Sigma70_r2"/>
    <property type="match status" value="1"/>
</dbReference>
<dbReference type="SUPFAM" id="SSF88659">
    <property type="entry name" value="Sigma3 and sigma4 domains of RNA polymerase sigma factors"/>
    <property type="match status" value="1"/>
</dbReference>
<reference evidence="6" key="1">
    <citation type="submission" date="2023-03" db="EMBL/GenBank/DDBJ databases">
        <title>Andean soil-derived lignocellulolytic bacterial consortium as a source of novel taxa and putative plastic-active enzymes.</title>
        <authorList>
            <person name="Diaz-Garcia L."/>
            <person name="Chuvochina M."/>
            <person name="Feuerriegel G."/>
            <person name="Bunk B."/>
            <person name="Sproer C."/>
            <person name="Streit W.R."/>
            <person name="Rodriguez L.M."/>
            <person name="Overmann J."/>
            <person name="Jimenez D.J."/>
        </authorList>
    </citation>
    <scope>NUCLEOTIDE SEQUENCE</scope>
    <source>
        <strain evidence="6">MAG 3858</strain>
    </source>
</reference>
<dbReference type="InterPro" id="IPR039425">
    <property type="entry name" value="RNA_pol_sigma-70-like"/>
</dbReference>
<dbReference type="SMART" id="SM00421">
    <property type="entry name" value="HTH_LUXR"/>
    <property type="match status" value="1"/>
</dbReference>
<dbReference type="InterPro" id="IPR013324">
    <property type="entry name" value="RNA_pol_sigma_r3/r4-like"/>
</dbReference>
<dbReference type="GO" id="GO:0003677">
    <property type="term" value="F:DNA binding"/>
    <property type="evidence" value="ECO:0007669"/>
    <property type="project" value="InterPro"/>
</dbReference>
<dbReference type="CDD" id="cd06171">
    <property type="entry name" value="Sigma70_r4"/>
    <property type="match status" value="1"/>
</dbReference>
<evidence type="ECO:0000256" key="3">
    <source>
        <dbReference type="ARBA" id="ARBA00023082"/>
    </source>
</evidence>
<accession>A0AAJ6B6G4</accession>
<gene>
    <name evidence="6" type="ORF">P0Y49_19205</name>
</gene>
<evidence type="ECO:0000313" key="7">
    <source>
        <dbReference type="Proteomes" id="UP001214530"/>
    </source>
</evidence>
<protein>
    <submittedName>
        <fullName evidence="6">RNA polymerase sigma-70 factor</fullName>
    </submittedName>
</protein>
<dbReference type="InterPro" id="IPR036388">
    <property type="entry name" value="WH-like_DNA-bd_sf"/>
</dbReference>
<dbReference type="InterPro" id="IPR013249">
    <property type="entry name" value="RNA_pol_sigma70_r4_t2"/>
</dbReference>
<dbReference type="PANTHER" id="PTHR43133:SF46">
    <property type="entry name" value="RNA POLYMERASE SIGMA-70 FACTOR ECF SUBFAMILY"/>
    <property type="match status" value="1"/>
</dbReference>
<organism evidence="6 7">
    <name type="scientific">Candidatus Pedobacter colombiensis</name>
    <dbReference type="NCBI Taxonomy" id="3121371"/>
    <lineage>
        <taxon>Bacteria</taxon>
        <taxon>Pseudomonadati</taxon>
        <taxon>Bacteroidota</taxon>
        <taxon>Sphingobacteriia</taxon>
        <taxon>Sphingobacteriales</taxon>
        <taxon>Sphingobacteriaceae</taxon>
        <taxon>Pedobacter</taxon>
    </lineage>
</organism>
<keyword evidence="2" id="KW-0805">Transcription regulation</keyword>
<comment type="similarity">
    <text evidence="1">Belongs to the sigma-70 factor family. ECF subfamily.</text>
</comment>
<dbReference type="SUPFAM" id="SSF88946">
    <property type="entry name" value="Sigma2 domain of RNA polymerase sigma factors"/>
    <property type="match status" value="1"/>
</dbReference>
<keyword evidence="3" id="KW-0731">Sigma factor</keyword>
<proteinExistence type="inferred from homology"/>
<dbReference type="AlphaFoldDB" id="A0AAJ6B6G4"/>
<dbReference type="GO" id="GO:0016987">
    <property type="term" value="F:sigma factor activity"/>
    <property type="evidence" value="ECO:0007669"/>
    <property type="project" value="UniProtKB-KW"/>
</dbReference>
<dbReference type="Gene3D" id="1.10.1740.10">
    <property type="match status" value="1"/>
</dbReference>